<gene>
    <name evidence="1" type="ORF">GCM10010977_12190</name>
</gene>
<dbReference type="SUPFAM" id="SSF52096">
    <property type="entry name" value="ClpP/crotonase"/>
    <property type="match status" value="1"/>
</dbReference>
<dbReference type="Gene3D" id="3.90.226.10">
    <property type="entry name" value="2-enoyl-CoA Hydratase, Chain A, domain 1"/>
    <property type="match status" value="1"/>
</dbReference>
<comment type="caution">
    <text evidence="1">The sequence shown here is derived from an EMBL/GenBank/DDBJ whole genome shotgun (WGS) entry which is preliminary data.</text>
</comment>
<reference evidence="2" key="1">
    <citation type="journal article" date="2019" name="Int. J. Syst. Evol. Microbiol.">
        <title>The Global Catalogue of Microorganisms (GCM) 10K type strain sequencing project: providing services to taxonomists for standard genome sequencing and annotation.</title>
        <authorList>
            <consortium name="The Broad Institute Genomics Platform"/>
            <consortium name="The Broad Institute Genome Sequencing Center for Infectious Disease"/>
            <person name="Wu L."/>
            <person name="Ma J."/>
        </authorList>
    </citation>
    <scope>NUCLEOTIDE SEQUENCE [LARGE SCALE GENOMIC DNA]</scope>
    <source>
        <strain evidence="2">CGMCC 1.7064</strain>
    </source>
</reference>
<organism evidence="1 2">
    <name type="scientific">Citricoccus zhacaiensis</name>
    <dbReference type="NCBI Taxonomy" id="489142"/>
    <lineage>
        <taxon>Bacteria</taxon>
        <taxon>Bacillati</taxon>
        <taxon>Actinomycetota</taxon>
        <taxon>Actinomycetes</taxon>
        <taxon>Micrococcales</taxon>
        <taxon>Micrococcaceae</taxon>
        <taxon>Citricoccus</taxon>
    </lineage>
</organism>
<sequence>MTAELATDVVTWEVVRPGTMVVTMDRGPANALGIPLLDGLQAACDAAEAAGDIKVMVIRSAIEGFFAAGADIKHLGTINAESFTAYGNQMRAANDRIESASFISIAAVDGLALGGGMELAMACTFRVGGAKARYGLPEVNIGLIPGAGGTQRLPRLVGRGKALDIILTARQVPAAEAAEIGLVDRSTDGDVLEAALALADEFAGASLPAQLAGIRSVDAAYDLPFAEGARVEVEQEQGLFEHGEAAEGIDAFITKRKPNFA</sequence>
<dbReference type="RefSeq" id="WP_188805262.1">
    <property type="nucleotide sequence ID" value="NZ_BAAAOU010000004.1"/>
</dbReference>
<dbReference type="EMBL" id="BMLQ01000003">
    <property type="protein sequence ID" value="GGO43623.1"/>
    <property type="molecule type" value="Genomic_DNA"/>
</dbReference>
<accession>A0ABQ2LY45</accession>
<dbReference type="Pfam" id="PF00378">
    <property type="entry name" value="ECH_1"/>
    <property type="match status" value="1"/>
</dbReference>
<proteinExistence type="predicted"/>
<dbReference type="InterPro" id="IPR029045">
    <property type="entry name" value="ClpP/crotonase-like_dom_sf"/>
</dbReference>
<dbReference type="PANTHER" id="PTHR11941:SF54">
    <property type="entry name" value="ENOYL-COA HYDRATASE, MITOCHONDRIAL"/>
    <property type="match status" value="1"/>
</dbReference>
<dbReference type="CDD" id="cd06558">
    <property type="entry name" value="crotonase-like"/>
    <property type="match status" value="1"/>
</dbReference>
<dbReference type="PANTHER" id="PTHR11941">
    <property type="entry name" value="ENOYL-COA HYDRATASE-RELATED"/>
    <property type="match status" value="1"/>
</dbReference>
<evidence type="ECO:0000313" key="2">
    <source>
        <dbReference type="Proteomes" id="UP000642509"/>
    </source>
</evidence>
<protein>
    <submittedName>
        <fullName evidence="1">Enoyl-CoA hydratase</fullName>
    </submittedName>
</protein>
<evidence type="ECO:0000313" key="1">
    <source>
        <dbReference type="EMBL" id="GGO43623.1"/>
    </source>
</evidence>
<name>A0ABQ2LY45_9MICC</name>
<dbReference type="Proteomes" id="UP000642509">
    <property type="component" value="Unassembled WGS sequence"/>
</dbReference>
<keyword evidence="2" id="KW-1185">Reference proteome</keyword>
<dbReference type="InterPro" id="IPR001753">
    <property type="entry name" value="Enoyl-CoA_hydra/iso"/>
</dbReference>